<dbReference type="GO" id="GO:0006352">
    <property type="term" value="P:DNA-templated transcription initiation"/>
    <property type="evidence" value="ECO:0007669"/>
    <property type="project" value="InterPro"/>
</dbReference>
<evidence type="ECO:0000256" key="3">
    <source>
        <dbReference type="ARBA" id="ARBA00023082"/>
    </source>
</evidence>
<evidence type="ECO:0000259" key="6">
    <source>
        <dbReference type="Pfam" id="PF08281"/>
    </source>
</evidence>
<organism evidence="7 8">
    <name type="scientific">Pseudochryseolinea flava</name>
    <dbReference type="NCBI Taxonomy" id="2059302"/>
    <lineage>
        <taxon>Bacteria</taxon>
        <taxon>Pseudomonadati</taxon>
        <taxon>Bacteroidota</taxon>
        <taxon>Cytophagia</taxon>
        <taxon>Cytophagales</taxon>
        <taxon>Fulvivirgaceae</taxon>
        <taxon>Pseudochryseolinea</taxon>
    </lineage>
</organism>
<evidence type="ECO:0000259" key="5">
    <source>
        <dbReference type="Pfam" id="PF04542"/>
    </source>
</evidence>
<protein>
    <submittedName>
        <fullName evidence="7">RNA polymerase subunit sigma</fullName>
    </submittedName>
</protein>
<feature type="domain" description="RNA polymerase sigma-70 region 2" evidence="5">
    <location>
        <begin position="24"/>
        <end position="90"/>
    </location>
</feature>
<gene>
    <name evidence="7" type="ORF">DQQ10_16590</name>
</gene>
<dbReference type="CDD" id="cd06171">
    <property type="entry name" value="Sigma70_r4"/>
    <property type="match status" value="1"/>
</dbReference>
<dbReference type="Proteomes" id="UP000251889">
    <property type="component" value="Unassembled WGS sequence"/>
</dbReference>
<comment type="caution">
    <text evidence="7">The sequence shown here is derived from an EMBL/GenBank/DDBJ whole genome shotgun (WGS) entry which is preliminary data.</text>
</comment>
<proteinExistence type="inferred from homology"/>
<evidence type="ECO:0000256" key="2">
    <source>
        <dbReference type="ARBA" id="ARBA00023015"/>
    </source>
</evidence>
<reference evidence="7 8" key="1">
    <citation type="submission" date="2018-06" db="EMBL/GenBank/DDBJ databases">
        <title>Chryseolinea flavus sp. nov., a member of the phylum Bacteroidetes isolated from soil.</title>
        <authorList>
            <person name="Li Y."/>
            <person name="Wang J."/>
        </authorList>
    </citation>
    <scope>NUCLEOTIDE SEQUENCE [LARGE SCALE GENOMIC DNA]</scope>
    <source>
        <strain evidence="7 8">SDU1-6</strain>
    </source>
</reference>
<evidence type="ECO:0000313" key="8">
    <source>
        <dbReference type="Proteomes" id="UP000251889"/>
    </source>
</evidence>
<evidence type="ECO:0000313" key="7">
    <source>
        <dbReference type="EMBL" id="RAW00166.1"/>
    </source>
</evidence>
<dbReference type="AlphaFoldDB" id="A0A364Y317"/>
<keyword evidence="8" id="KW-1185">Reference proteome</keyword>
<dbReference type="NCBIfam" id="TIGR02937">
    <property type="entry name" value="sigma70-ECF"/>
    <property type="match status" value="1"/>
</dbReference>
<dbReference type="InterPro" id="IPR036388">
    <property type="entry name" value="WH-like_DNA-bd_sf"/>
</dbReference>
<dbReference type="RefSeq" id="WP_112748004.1">
    <property type="nucleotide sequence ID" value="NZ_QMFY01000008.1"/>
</dbReference>
<dbReference type="GO" id="GO:0003677">
    <property type="term" value="F:DNA binding"/>
    <property type="evidence" value="ECO:0007669"/>
    <property type="project" value="InterPro"/>
</dbReference>
<dbReference type="Gene3D" id="1.10.1740.10">
    <property type="match status" value="1"/>
</dbReference>
<sequence length="185" mass="21514">MTNDPDLILIDRVLAGEQHVFAELVDKHKRYAFTIALKILQDRGEAEEAAQDSFVKAYHHLVKFNREAKFSTWFYRIVFNTAISYKRKQKANFQDIEHTVIHDSADVESTLERDDKQKYLSLALTKLNDQDRTALSLFYLDEFSLEEIGEITGLPTNTMKVRIHRARQKLAEELKLILSKEALTL</sequence>
<dbReference type="InterPro" id="IPR013249">
    <property type="entry name" value="RNA_pol_sigma70_r4_t2"/>
</dbReference>
<dbReference type="Gene3D" id="1.10.10.10">
    <property type="entry name" value="Winged helix-like DNA-binding domain superfamily/Winged helix DNA-binding domain"/>
    <property type="match status" value="1"/>
</dbReference>
<dbReference type="InterPro" id="IPR007627">
    <property type="entry name" value="RNA_pol_sigma70_r2"/>
</dbReference>
<dbReference type="SUPFAM" id="SSF88946">
    <property type="entry name" value="Sigma2 domain of RNA polymerase sigma factors"/>
    <property type="match status" value="1"/>
</dbReference>
<dbReference type="InterPro" id="IPR013325">
    <property type="entry name" value="RNA_pol_sigma_r2"/>
</dbReference>
<evidence type="ECO:0000256" key="1">
    <source>
        <dbReference type="ARBA" id="ARBA00010641"/>
    </source>
</evidence>
<keyword evidence="4" id="KW-0804">Transcription</keyword>
<accession>A0A364Y317</accession>
<dbReference type="InterPro" id="IPR013324">
    <property type="entry name" value="RNA_pol_sigma_r3/r4-like"/>
</dbReference>
<comment type="similarity">
    <text evidence="1">Belongs to the sigma-70 factor family. ECF subfamily.</text>
</comment>
<dbReference type="PANTHER" id="PTHR43133">
    <property type="entry name" value="RNA POLYMERASE ECF-TYPE SIGMA FACTO"/>
    <property type="match status" value="1"/>
</dbReference>
<feature type="domain" description="RNA polymerase sigma factor 70 region 4 type 2" evidence="6">
    <location>
        <begin position="119"/>
        <end position="170"/>
    </location>
</feature>
<dbReference type="EMBL" id="QMFY01000008">
    <property type="protein sequence ID" value="RAW00166.1"/>
    <property type="molecule type" value="Genomic_DNA"/>
</dbReference>
<keyword evidence="3" id="KW-0731">Sigma factor</keyword>
<dbReference type="Pfam" id="PF04542">
    <property type="entry name" value="Sigma70_r2"/>
    <property type="match status" value="1"/>
</dbReference>
<dbReference type="InterPro" id="IPR039425">
    <property type="entry name" value="RNA_pol_sigma-70-like"/>
</dbReference>
<dbReference type="PANTHER" id="PTHR43133:SF51">
    <property type="entry name" value="RNA POLYMERASE SIGMA FACTOR"/>
    <property type="match status" value="1"/>
</dbReference>
<dbReference type="InterPro" id="IPR014284">
    <property type="entry name" value="RNA_pol_sigma-70_dom"/>
</dbReference>
<dbReference type="Pfam" id="PF08281">
    <property type="entry name" value="Sigma70_r4_2"/>
    <property type="match status" value="1"/>
</dbReference>
<keyword evidence="2" id="KW-0805">Transcription regulation</keyword>
<dbReference type="GO" id="GO:0016987">
    <property type="term" value="F:sigma factor activity"/>
    <property type="evidence" value="ECO:0007669"/>
    <property type="project" value="UniProtKB-KW"/>
</dbReference>
<name>A0A364Y317_9BACT</name>
<dbReference type="SUPFAM" id="SSF88659">
    <property type="entry name" value="Sigma3 and sigma4 domains of RNA polymerase sigma factors"/>
    <property type="match status" value="1"/>
</dbReference>
<dbReference type="OrthoDB" id="1027298at2"/>
<evidence type="ECO:0000256" key="4">
    <source>
        <dbReference type="ARBA" id="ARBA00023163"/>
    </source>
</evidence>